<keyword evidence="4" id="KW-1185">Reference proteome</keyword>
<gene>
    <name evidence="3" type="ORF">B4U79_02123</name>
    <name evidence="2" type="ORF">B4U79_10300</name>
    <name evidence="1" type="ORF">B4U79_13277</name>
</gene>
<name>A0A3S3NS50_9ACAR</name>
<dbReference type="Proteomes" id="UP000285301">
    <property type="component" value="Unassembled WGS sequence"/>
</dbReference>
<protein>
    <submittedName>
        <fullName evidence="2">Uncharacterized protein</fullName>
    </submittedName>
</protein>
<evidence type="ECO:0000313" key="1">
    <source>
        <dbReference type="EMBL" id="RWR99211.1"/>
    </source>
</evidence>
<evidence type="ECO:0000313" key="3">
    <source>
        <dbReference type="EMBL" id="RWS06248.1"/>
    </source>
</evidence>
<evidence type="ECO:0000313" key="2">
    <source>
        <dbReference type="EMBL" id="RWS00734.1"/>
    </source>
</evidence>
<reference evidence="2" key="2">
    <citation type="submission" date="2018-11" db="EMBL/GenBank/DDBJ databases">
        <title>Trombidioid mite genomics.</title>
        <authorList>
            <person name="Dong X."/>
        </authorList>
    </citation>
    <scope>NUCLEOTIDE SEQUENCE</scope>
    <source>
        <strain evidence="2">UoL-WK</strain>
    </source>
</reference>
<dbReference type="EMBL" id="NCKU01016386">
    <property type="protein sequence ID" value="RWR99211.1"/>
    <property type="molecule type" value="Genomic_DNA"/>
</dbReference>
<proteinExistence type="predicted"/>
<organism evidence="2 4">
    <name type="scientific">Dinothrombium tinctorium</name>
    <dbReference type="NCBI Taxonomy" id="1965070"/>
    <lineage>
        <taxon>Eukaryota</taxon>
        <taxon>Metazoa</taxon>
        <taxon>Ecdysozoa</taxon>
        <taxon>Arthropoda</taxon>
        <taxon>Chelicerata</taxon>
        <taxon>Arachnida</taxon>
        <taxon>Acari</taxon>
        <taxon>Acariformes</taxon>
        <taxon>Trombidiformes</taxon>
        <taxon>Prostigmata</taxon>
        <taxon>Anystina</taxon>
        <taxon>Parasitengona</taxon>
        <taxon>Trombidioidea</taxon>
        <taxon>Trombidiidae</taxon>
        <taxon>Dinothrombium</taxon>
    </lineage>
</organism>
<dbReference type="EMBL" id="NCKU01010630">
    <property type="protein sequence ID" value="RWS00734.1"/>
    <property type="molecule type" value="Genomic_DNA"/>
</dbReference>
<evidence type="ECO:0000313" key="4">
    <source>
        <dbReference type="Proteomes" id="UP000285301"/>
    </source>
</evidence>
<accession>A0A3S3NS50</accession>
<dbReference type="AlphaFoldDB" id="A0A3S3NS50"/>
<dbReference type="EMBL" id="NCKU01004249">
    <property type="protein sequence ID" value="RWS06248.1"/>
    <property type="molecule type" value="Genomic_DNA"/>
</dbReference>
<reference evidence="2 4" key="1">
    <citation type="journal article" date="2018" name="Gigascience">
        <title>Genomes of trombidid mites reveal novel predicted allergens and laterally-transferred genes associated with secondary metabolism.</title>
        <authorList>
            <person name="Dong X."/>
            <person name="Chaisiri K."/>
            <person name="Xia D."/>
            <person name="Armstrong S.D."/>
            <person name="Fang Y."/>
            <person name="Donnelly M.J."/>
            <person name="Kadowaki T."/>
            <person name="McGarry J.W."/>
            <person name="Darby A.C."/>
            <person name="Makepeace B.L."/>
        </authorList>
    </citation>
    <scope>NUCLEOTIDE SEQUENCE [LARGE SCALE GENOMIC DNA]</scope>
    <source>
        <strain evidence="2">UoL-WK</strain>
    </source>
</reference>
<comment type="caution">
    <text evidence="2">The sequence shown here is derived from an EMBL/GenBank/DDBJ whole genome shotgun (WGS) entry which is preliminary data.</text>
</comment>
<sequence>MYKISTESKIFARLSFHESKKFN</sequence>